<organism evidence="9 10">
    <name type="scientific">Planctopirus limnophila (strain ATCC 43296 / DSM 3776 / IFAM 1008 / Mu 290)</name>
    <name type="common">Planctomyces limnophilus</name>
    <dbReference type="NCBI Taxonomy" id="521674"/>
    <lineage>
        <taxon>Bacteria</taxon>
        <taxon>Pseudomonadati</taxon>
        <taxon>Planctomycetota</taxon>
        <taxon>Planctomycetia</taxon>
        <taxon>Planctomycetales</taxon>
        <taxon>Planctomycetaceae</taxon>
        <taxon>Planctopirus</taxon>
    </lineage>
</organism>
<dbReference type="KEGG" id="plm:Plim_2705"/>
<dbReference type="GO" id="GO:0071973">
    <property type="term" value="P:bacterial-type flagellum-dependent cell motility"/>
    <property type="evidence" value="ECO:0007669"/>
    <property type="project" value="InterPro"/>
</dbReference>
<evidence type="ECO:0000256" key="3">
    <source>
        <dbReference type="ARBA" id="ARBA00004442"/>
    </source>
</evidence>
<dbReference type="EMBL" id="CP001744">
    <property type="protein sequence ID" value="ADG68528.1"/>
    <property type="molecule type" value="Genomic_DNA"/>
</dbReference>
<comment type="subcellular location">
    <subcellularLocation>
        <location evidence="2">Bacterial flagellum basal body</location>
    </subcellularLocation>
    <subcellularLocation>
        <location evidence="3">Cell outer membrane</location>
    </subcellularLocation>
</comment>
<evidence type="ECO:0000256" key="1">
    <source>
        <dbReference type="ARBA" id="ARBA00002591"/>
    </source>
</evidence>
<keyword evidence="9" id="KW-0966">Cell projection</keyword>
<evidence type="ECO:0000256" key="8">
    <source>
        <dbReference type="ARBA" id="ARBA00023237"/>
    </source>
</evidence>
<dbReference type="GO" id="GO:0009427">
    <property type="term" value="C:bacterial-type flagellum basal body, distal rod, L ring"/>
    <property type="evidence" value="ECO:0007669"/>
    <property type="project" value="InterPro"/>
</dbReference>
<proteinExistence type="inferred from homology"/>
<name>D5SQR6_PLAL2</name>
<gene>
    <name evidence="9" type="ordered locus">Plim_2705</name>
</gene>
<keyword evidence="6" id="KW-0472">Membrane</keyword>
<dbReference type="HOGENOM" id="CLU_1193997_0_0_0"/>
<evidence type="ECO:0000313" key="9">
    <source>
        <dbReference type="EMBL" id="ADG68528.1"/>
    </source>
</evidence>
<sequence length="232" mass="26025">MSWPHRALKHFLAYRLITVRVITTLGLTAGLQQLALCQGPPIITPLSDTRIEDYSLIYVEPPPLPPEIKVHDIITIQVDEKAEVIVNSRFNRQRNGAYAAELSDFVRFGDNFNLLPAAQNSPAIEGTLNNRLQTIGQLTDQEGISYNIAATVVDVLPNGTVVLEARKSIRTNQDFFEYRLAGRIDRLAILPNRTARSEDIAELKIERTQKGKVYNSTKTNWGTNILDIISPF</sequence>
<reference evidence="9 10" key="1">
    <citation type="journal article" date="2010" name="Stand. Genomic Sci.">
        <title>Complete genome sequence of Planctomyces limnophilus type strain (Mu 290).</title>
        <authorList>
            <person name="Labutti K."/>
            <person name="Sikorski J."/>
            <person name="Schneider S."/>
            <person name="Nolan M."/>
            <person name="Lucas S."/>
            <person name="Glavina Del Rio T."/>
            <person name="Tice H."/>
            <person name="Cheng J.F."/>
            <person name="Goodwin L."/>
            <person name="Pitluck S."/>
            <person name="Liolios K."/>
            <person name="Ivanova N."/>
            <person name="Mavromatis K."/>
            <person name="Mikhailova N."/>
            <person name="Pati A."/>
            <person name="Chen A."/>
            <person name="Palaniappan K."/>
            <person name="Land M."/>
            <person name="Hauser L."/>
            <person name="Chang Y.J."/>
            <person name="Jeffries C.D."/>
            <person name="Tindall B.J."/>
            <person name="Rohde M."/>
            <person name="Goker M."/>
            <person name="Woyke T."/>
            <person name="Bristow J."/>
            <person name="Eisen J.A."/>
            <person name="Markowitz V."/>
            <person name="Hugenholtz P."/>
            <person name="Kyrpides N.C."/>
            <person name="Klenk H.P."/>
            <person name="Lapidus A."/>
        </authorList>
    </citation>
    <scope>NUCLEOTIDE SEQUENCE [LARGE SCALE GENOMIC DNA]</scope>
    <source>
        <strain evidence="10">ATCC 43296 / DSM 3776 / IFAM 1008 / 290</strain>
    </source>
</reference>
<dbReference type="GO" id="GO:0009279">
    <property type="term" value="C:cell outer membrane"/>
    <property type="evidence" value="ECO:0007669"/>
    <property type="project" value="UniProtKB-SubCell"/>
</dbReference>
<protein>
    <submittedName>
        <fullName evidence="9">Flagellar L-ring protein</fullName>
    </submittedName>
</protein>
<accession>D5SQR6</accession>
<evidence type="ECO:0000256" key="4">
    <source>
        <dbReference type="ARBA" id="ARBA00006929"/>
    </source>
</evidence>
<comment type="function">
    <text evidence="1">Assembles around the rod to form the L-ring and probably protects the motor/basal body from shearing forces during rotation.</text>
</comment>
<dbReference type="InterPro" id="IPR000527">
    <property type="entry name" value="Flag_Lring"/>
</dbReference>
<comment type="similarity">
    <text evidence="4">Belongs to the FlgH family.</text>
</comment>
<dbReference type="PANTHER" id="PTHR34933:SF1">
    <property type="entry name" value="FLAGELLAR L-RING PROTEIN"/>
    <property type="match status" value="1"/>
</dbReference>
<evidence type="ECO:0000256" key="7">
    <source>
        <dbReference type="ARBA" id="ARBA00023143"/>
    </source>
</evidence>
<dbReference type="Pfam" id="PF02107">
    <property type="entry name" value="FlgH"/>
    <property type="match status" value="1"/>
</dbReference>
<dbReference type="PANTHER" id="PTHR34933">
    <property type="entry name" value="FLAGELLAR L-RING PROTEIN"/>
    <property type="match status" value="1"/>
</dbReference>
<dbReference type="RefSeq" id="WP_013110959.1">
    <property type="nucleotide sequence ID" value="NC_014148.1"/>
</dbReference>
<dbReference type="Proteomes" id="UP000002220">
    <property type="component" value="Chromosome"/>
</dbReference>
<dbReference type="GO" id="GO:0003774">
    <property type="term" value="F:cytoskeletal motor activity"/>
    <property type="evidence" value="ECO:0007669"/>
    <property type="project" value="InterPro"/>
</dbReference>
<evidence type="ECO:0000256" key="6">
    <source>
        <dbReference type="ARBA" id="ARBA00023136"/>
    </source>
</evidence>
<evidence type="ECO:0000313" key="10">
    <source>
        <dbReference type="Proteomes" id="UP000002220"/>
    </source>
</evidence>
<keyword evidence="9" id="KW-0969">Cilium</keyword>
<dbReference type="AlphaFoldDB" id="D5SQR6"/>
<evidence type="ECO:0000256" key="5">
    <source>
        <dbReference type="ARBA" id="ARBA00022729"/>
    </source>
</evidence>
<keyword evidence="10" id="KW-1185">Reference proteome</keyword>
<keyword evidence="9" id="KW-0282">Flagellum</keyword>
<dbReference type="OrthoDB" id="252240at2"/>
<evidence type="ECO:0000256" key="2">
    <source>
        <dbReference type="ARBA" id="ARBA00004117"/>
    </source>
</evidence>
<dbReference type="STRING" id="521674.Plim_2705"/>
<keyword evidence="7" id="KW-0975">Bacterial flagellum</keyword>
<keyword evidence="5" id="KW-0732">Signal</keyword>
<keyword evidence="8" id="KW-0998">Cell outer membrane</keyword>
<dbReference type="eggNOG" id="COG2063">
    <property type="taxonomic scope" value="Bacteria"/>
</dbReference>